<feature type="transmembrane region" description="Helical" evidence="1">
    <location>
        <begin position="7"/>
        <end position="27"/>
    </location>
</feature>
<protein>
    <submittedName>
        <fullName evidence="2">Uncharacterized protein</fullName>
    </submittedName>
</protein>
<comment type="caution">
    <text evidence="2">The sequence shown here is derived from an EMBL/GenBank/DDBJ whole genome shotgun (WGS) entry which is preliminary data.</text>
</comment>
<keyword evidence="1" id="KW-0812">Transmembrane</keyword>
<keyword evidence="3" id="KW-1185">Reference proteome</keyword>
<evidence type="ECO:0000313" key="3">
    <source>
        <dbReference type="Proteomes" id="UP001499915"/>
    </source>
</evidence>
<evidence type="ECO:0000313" key="2">
    <source>
        <dbReference type="EMBL" id="GAA0697100.1"/>
    </source>
</evidence>
<evidence type="ECO:0000256" key="1">
    <source>
        <dbReference type="SAM" id="Phobius"/>
    </source>
</evidence>
<feature type="transmembrane region" description="Helical" evidence="1">
    <location>
        <begin position="174"/>
        <end position="196"/>
    </location>
</feature>
<keyword evidence="1" id="KW-1133">Transmembrane helix</keyword>
<reference evidence="2 3" key="1">
    <citation type="journal article" date="2019" name="Int. J. Syst. Evol. Microbiol.">
        <title>The Global Catalogue of Microorganisms (GCM) 10K type strain sequencing project: providing services to taxonomists for standard genome sequencing and annotation.</title>
        <authorList>
            <consortium name="The Broad Institute Genomics Platform"/>
            <consortium name="The Broad Institute Genome Sequencing Center for Infectious Disease"/>
            <person name="Wu L."/>
            <person name="Ma J."/>
        </authorList>
    </citation>
    <scope>NUCLEOTIDE SEQUENCE [LARGE SCALE GENOMIC DNA]</scope>
    <source>
        <strain evidence="2 3">JCM 15134</strain>
    </source>
</reference>
<dbReference type="Proteomes" id="UP001499915">
    <property type="component" value="Unassembled WGS sequence"/>
</dbReference>
<proteinExistence type="predicted"/>
<organism evidence="2 3">
    <name type="scientific">Marinobacterium maritimum</name>
    <dbReference type="NCBI Taxonomy" id="500162"/>
    <lineage>
        <taxon>Bacteria</taxon>
        <taxon>Pseudomonadati</taxon>
        <taxon>Pseudomonadota</taxon>
        <taxon>Gammaproteobacteria</taxon>
        <taxon>Oceanospirillales</taxon>
        <taxon>Oceanospirillaceae</taxon>
        <taxon>Marinobacterium</taxon>
    </lineage>
</organism>
<gene>
    <name evidence="2" type="ORF">GCM10009104_26590</name>
</gene>
<name>A0ABN1I8G5_9GAMM</name>
<dbReference type="EMBL" id="BAAAET010000003">
    <property type="protein sequence ID" value="GAA0697100.1"/>
    <property type="molecule type" value="Genomic_DNA"/>
</dbReference>
<sequence>MLDGLEQVIYIATSVFLMFFTALALGVRRHLVLDAATRVIQLEKSWWGLGRSVQSRGALASQRAVVALVAELSDGCLLEIAGQKYTIGSLDETRQLAIFLNQYFAVSAFDRVSQWPEEVELQTRRETGSINDAGPEGAERGAQALLVGTGVEYESSAPMADIKAEYASIWDQRILLKLALPFPFFLMLGWVLSLLANKGGA</sequence>
<accession>A0ABN1I8G5</accession>
<keyword evidence="1" id="KW-0472">Membrane</keyword>